<dbReference type="Pfam" id="PF00665">
    <property type="entry name" value="rve"/>
    <property type="match status" value="1"/>
</dbReference>
<dbReference type="InterPro" id="IPR050900">
    <property type="entry name" value="Transposase_IS3/IS150/IS904"/>
</dbReference>
<dbReference type="InterPro" id="IPR036397">
    <property type="entry name" value="RNaseH_sf"/>
</dbReference>
<dbReference type="Proteomes" id="UP001500573">
    <property type="component" value="Unassembled WGS sequence"/>
</dbReference>
<evidence type="ECO:0000259" key="1">
    <source>
        <dbReference type="PROSITE" id="PS50994"/>
    </source>
</evidence>
<dbReference type="SUPFAM" id="SSF53098">
    <property type="entry name" value="Ribonuclease H-like"/>
    <property type="match status" value="1"/>
</dbReference>
<organism evidence="2 3">
    <name type="scientific">Castellaniella ginsengisoli</name>
    <dbReference type="NCBI Taxonomy" id="546114"/>
    <lineage>
        <taxon>Bacteria</taxon>
        <taxon>Pseudomonadati</taxon>
        <taxon>Pseudomonadota</taxon>
        <taxon>Betaproteobacteria</taxon>
        <taxon>Burkholderiales</taxon>
        <taxon>Alcaligenaceae</taxon>
        <taxon>Castellaniella</taxon>
    </lineage>
</organism>
<dbReference type="PANTHER" id="PTHR46889:SF4">
    <property type="entry name" value="TRANSPOSASE INSO FOR INSERTION SEQUENCE ELEMENT IS911B-RELATED"/>
    <property type="match status" value="1"/>
</dbReference>
<dbReference type="InterPro" id="IPR048020">
    <property type="entry name" value="Transpos_IS3"/>
</dbReference>
<protein>
    <recommendedName>
        <fullName evidence="1">Integrase catalytic domain-containing protein</fullName>
    </recommendedName>
</protein>
<dbReference type="Gene3D" id="3.30.420.10">
    <property type="entry name" value="Ribonuclease H-like superfamily/Ribonuclease H"/>
    <property type="match status" value="1"/>
</dbReference>
<dbReference type="InterPro" id="IPR012337">
    <property type="entry name" value="RNaseH-like_sf"/>
</dbReference>
<name>A0ABP3VZB4_9BURK</name>
<reference evidence="3" key="1">
    <citation type="journal article" date="2019" name="Int. J. Syst. Evol. Microbiol.">
        <title>The Global Catalogue of Microorganisms (GCM) 10K type strain sequencing project: providing services to taxonomists for standard genome sequencing and annotation.</title>
        <authorList>
            <consortium name="The Broad Institute Genomics Platform"/>
            <consortium name="The Broad Institute Genome Sequencing Center for Infectious Disease"/>
            <person name="Wu L."/>
            <person name="Ma J."/>
        </authorList>
    </citation>
    <scope>NUCLEOTIDE SEQUENCE [LARGE SCALE GENOMIC DNA]</scope>
    <source>
        <strain evidence="3">JCM 15515</strain>
    </source>
</reference>
<sequence>MKQMAITLIDEAVTHGARVHKACAVLGITDRTLRRWRGADTLTDRRKGAARQASAQALSVQEKEQILAVCNSAEHQSLPPSQIVPRLADQGIYIASESSFYRVQRAQDQVHHRGRAATPHVPERPQAWVASAPGQVWSWDITFVPAAVRGEFYRLYLVLDVFSRMIVGWEIHHNESAQHAAALIGKACLRHRIRRNQLVLHSDNGSPMKGATMLATLQKLGVVPSFSRPSVSDDNPYSEALFRTLKYTPAYPRKRFSDIDQARAWVQRFVAWYNTEHRHSGIRFVTPAQRHAGLDRQILADRTAVYETAKQAHPARWRSRAVRNWARIDTVWLNPEKLHQESPETIRRAA</sequence>
<comment type="caution">
    <text evidence="2">The sequence shown here is derived from an EMBL/GenBank/DDBJ whole genome shotgun (WGS) entry which is preliminary data.</text>
</comment>
<gene>
    <name evidence="2" type="ORF">GCM10009108_03850</name>
</gene>
<dbReference type="InterPro" id="IPR001584">
    <property type="entry name" value="Integrase_cat-core"/>
</dbReference>
<dbReference type="EMBL" id="BAAAEX010000003">
    <property type="protein sequence ID" value="GAA0773563.1"/>
    <property type="molecule type" value="Genomic_DNA"/>
</dbReference>
<dbReference type="PROSITE" id="PS50994">
    <property type="entry name" value="INTEGRASE"/>
    <property type="match status" value="1"/>
</dbReference>
<dbReference type="PANTHER" id="PTHR46889">
    <property type="entry name" value="TRANSPOSASE INSF FOR INSERTION SEQUENCE IS3B-RELATED"/>
    <property type="match status" value="1"/>
</dbReference>
<dbReference type="NCBIfam" id="NF033516">
    <property type="entry name" value="transpos_IS3"/>
    <property type="match status" value="1"/>
</dbReference>
<accession>A0ABP3VZB4</accession>
<evidence type="ECO:0000313" key="3">
    <source>
        <dbReference type="Proteomes" id="UP001500573"/>
    </source>
</evidence>
<proteinExistence type="predicted"/>
<evidence type="ECO:0000313" key="2">
    <source>
        <dbReference type="EMBL" id="GAA0773563.1"/>
    </source>
</evidence>
<keyword evidence="3" id="KW-1185">Reference proteome</keyword>
<feature type="domain" description="Integrase catalytic" evidence="1">
    <location>
        <begin position="129"/>
        <end position="295"/>
    </location>
</feature>